<evidence type="ECO:0000256" key="7">
    <source>
        <dbReference type="ARBA" id="ARBA00023239"/>
    </source>
</evidence>
<evidence type="ECO:0000256" key="5">
    <source>
        <dbReference type="ARBA" id="ARBA00023124"/>
    </source>
</evidence>
<evidence type="ECO:0000256" key="2">
    <source>
        <dbReference type="ARBA" id="ARBA00022670"/>
    </source>
</evidence>
<protein>
    <recommendedName>
        <fullName evidence="8">Abasic site processing protein</fullName>
        <ecNumber evidence="8">3.4.-.-</ecNumber>
    </recommendedName>
</protein>
<keyword evidence="10" id="KW-1185">Reference proteome</keyword>
<keyword evidence="6" id="KW-0238">DNA-binding</keyword>
<evidence type="ECO:0000256" key="4">
    <source>
        <dbReference type="ARBA" id="ARBA00022801"/>
    </source>
</evidence>
<reference evidence="9 10" key="1">
    <citation type="submission" date="2021-08" db="EMBL/GenBank/DDBJ databases">
        <authorList>
            <person name="Peeters C."/>
        </authorList>
    </citation>
    <scope>NUCLEOTIDE SEQUENCE [LARGE SCALE GENOMIC DNA]</scope>
    <source>
        <strain evidence="9 10">LMG 23994</strain>
    </source>
</reference>
<organism evidence="9 10">
    <name type="scientific">Cupriavidus pinatubonensis</name>
    <dbReference type="NCBI Taxonomy" id="248026"/>
    <lineage>
        <taxon>Bacteria</taxon>
        <taxon>Pseudomonadati</taxon>
        <taxon>Pseudomonadota</taxon>
        <taxon>Betaproteobacteria</taxon>
        <taxon>Burkholderiales</taxon>
        <taxon>Burkholderiaceae</taxon>
        <taxon>Cupriavidus</taxon>
    </lineage>
</organism>
<comment type="similarity">
    <text evidence="1 8">Belongs to the SOS response-associated peptidase family.</text>
</comment>
<evidence type="ECO:0000313" key="9">
    <source>
        <dbReference type="EMBL" id="CAG9172629.1"/>
    </source>
</evidence>
<dbReference type="EC" id="3.4.-.-" evidence="8"/>
<dbReference type="SUPFAM" id="SSF143081">
    <property type="entry name" value="BB1717-like"/>
    <property type="match status" value="1"/>
</dbReference>
<keyword evidence="5" id="KW-0190">Covalent protein-DNA linkage</keyword>
<evidence type="ECO:0000256" key="1">
    <source>
        <dbReference type="ARBA" id="ARBA00008136"/>
    </source>
</evidence>
<dbReference type="PANTHER" id="PTHR13604:SF0">
    <property type="entry name" value="ABASIC SITE PROCESSING PROTEIN HMCES"/>
    <property type="match status" value="1"/>
</dbReference>
<sequence>MCGRIAQFSPYEVWEAELGVQCVHSGTRRSYNVAPEDSPVVLHKLYDECVTTAECIHWGCKPCRPYPTHSVVNARVDRVATSDYFKPLWRKRQRVIVPVDGWYEWPTIQGIKRPQYISRKDGQCFLAALAYWEPGATVQPDGAGFVIITDDAKGGLTDVHDSRPIVLSGVDALAWIDPELIPRGASILMHRCLPIDAFQWWEVGLAVGSTQSEGKDLIRNVVTA</sequence>
<dbReference type="Pfam" id="PF02586">
    <property type="entry name" value="SRAP"/>
    <property type="match status" value="1"/>
</dbReference>
<comment type="caution">
    <text evidence="9">The sequence shown here is derived from an EMBL/GenBank/DDBJ whole genome shotgun (WGS) entry which is preliminary data.</text>
</comment>
<keyword evidence="7" id="KW-0456">Lyase</keyword>
<name>A0ABN7YGP1_9BURK</name>
<dbReference type="InterPro" id="IPR036590">
    <property type="entry name" value="SRAP-like"/>
</dbReference>
<keyword evidence="3" id="KW-0227">DNA damage</keyword>
<dbReference type="GO" id="GO:0016787">
    <property type="term" value="F:hydrolase activity"/>
    <property type="evidence" value="ECO:0007669"/>
    <property type="project" value="UniProtKB-KW"/>
</dbReference>
<dbReference type="RefSeq" id="WP_224002357.1">
    <property type="nucleotide sequence ID" value="NZ_CAJZAF010000011.1"/>
</dbReference>
<accession>A0ABN7YGP1</accession>
<dbReference type="Gene3D" id="3.90.1680.10">
    <property type="entry name" value="SOS response associated peptidase-like"/>
    <property type="match status" value="1"/>
</dbReference>
<evidence type="ECO:0000313" key="10">
    <source>
        <dbReference type="Proteomes" id="UP000701702"/>
    </source>
</evidence>
<gene>
    <name evidence="9" type="primary">yedK</name>
    <name evidence="9" type="ORF">LMG23994_02453</name>
</gene>
<dbReference type="InterPro" id="IPR003738">
    <property type="entry name" value="SRAP"/>
</dbReference>
<keyword evidence="4 8" id="KW-0378">Hydrolase</keyword>
<keyword evidence="2 8" id="KW-0645">Protease</keyword>
<proteinExistence type="inferred from homology"/>
<dbReference type="EMBL" id="CAJZAF010000011">
    <property type="protein sequence ID" value="CAG9172629.1"/>
    <property type="molecule type" value="Genomic_DNA"/>
</dbReference>
<evidence type="ECO:0000256" key="3">
    <source>
        <dbReference type="ARBA" id="ARBA00022763"/>
    </source>
</evidence>
<evidence type="ECO:0000256" key="6">
    <source>
        <dbReference type="ARBA" id="ARBA00023125"/>
    </source>
</evidence>
<evidence type="ECO:0000256" key="8">
    <source>
        <dbReference type="RuleBase" id="RU364100"/>
    </source>
</evidence>
<dbReference type="PANTHER" id="PTHR13604">
    <property type="entry name" value="DC12-RELATED"/>
    <property type="match status" value="1"/>
</dbReference>
<dbReference type="Proteomes" id="UP000701702">
    <property type="component" value="Unassembled WGS sequence"/>
</dbReference>